<accession>A0A4Y2AHH6</accession>
<feature type="compositionally biased region" description="Basic and acidic residues" evidence="1">
    <location>
        <begin position="141"/>
        <end position="153"/>
    </location>
</feature>
<dbReference type="EMBL" id="BGPR01000017">
    <property type="protein sequence ID" value="GBL79067.1"/>
    <property type="molecule type" value="Genomic_DNA"/>
</dbReference>
<sequence>MSNINNNEMNNVNLKQCTNVYDGEHPTMDIDIVNTNVNNTECLNSKGVISDNLSNTLNGNGDSTDNINVTRNENNVLKPVNNSNCFVYTVTANDIHSRIVNNCVVYNVPNGEITASDADSHVMQVVPTDDSANPNGNKPVRGKDNDNFRAQEK</sequence>
<reference evidence="2 3" key="1">
    <citation type="journal article" date="2019" name="Sci. Rep.">
        <title>Orb-weaving spider Araneus ventricosus genome elucidates the spidroin gene catalogue.</title>
        <authorList>
            <person name="Kono N."/>
            <person name="Nakamura H."/>
            <person name="Ohtoshi R."/>
            <person name="Moran D.A.P."/>
            <person name="Shinohara A."/>
            <person name="Yoshida Y."/>
            <person name="Fujiwara M."/>
            <person name="Mori M."/>
            <person name="Tomita M."/>
            <person name="Arakawa K."/>
        </authorList>
    </citation>
    <scope>NUCLEOTIDE SEQUENCE [LARGE SCALE GENOMIC DNA]</scope>
</reference>
<keyword evidence="3" id="KW-1185">Reference proteome</keyword>
<dbReference type="Proteomes" id="UP000499080">
    <property type="component" value="Unassembled WGS sequence"/>
</dbReference>
<evidence type="ECO:0000313" key="3">
    <source>
        <dbReference type="Proteomes" id="UP000499080"/>
    </source>
</evidence>
<feature type="region of interest" description="Disordered" evidence="1">
    <location>
        <begin position="126"/>
        <end position="153"/>
    </location>
</feature>
<protein>
    <submittedName>
        <fullName evidence="2">Uncharacterized protein</fullName>
    </submittedName>
</protein>
<name>A0A4Y2AHH6_ARAVE</name>
<gene>
    <name evidence="2" type="ORF">AVEN_49010_1</name>
</gene>
<evidence type="ECO:0000256" key="1">
    <source>
        <dbReference type="SAM" id="MobiDB-lite"/>
    </source>
</evidence>
<proteinExistence type="predicted"/>
<evidence type="ECO:0000313" key="2">
    <source>
        <dbReference type="EMBL" id="GBL79067.1"/>
    </source>
</evidence>
<comment type="caution">
    <text evidence="2">The sequence shown here is derived from an EMBL/GenBank/DDBJ whole genome shotgun (WGS) entry which is preliminary data.</text>
</comment>
<organism evidence="2 3">
    <name type="scientific">Araneus ventricosus</name>
    <name type="common">Orbweaver spider</name>
    <name type="synonym">Epeira ventricosa</name>
    <dbReference type="NCBI Taxonomy" id="182803"/>
    <lineage>
        <taxon>Eukaryota</taxon>
        <taxon>Metazoa</taxon>
        <taxon>Ecdysozoa</taxon>
        <taxon>Arthropoda</taxon>
        <taxon>Chelicerata</taxon>
        <taxon>Arachnida</taxon>
        <taxon>Araneae</taxon>
        <taxon>Araneomorphae</taxon>
        <taxon>Entelegynae</taxon>
        <taxon>Araneoidea</taxon>
        <taxon>Araneidae</taxon>
        <taxon>Araneus</taxon>
    </lineage>
</organism>
<dbReference type="AlphaFoldDB" id="A0A4Y2AHH6"/>